<dbReference type="GeneID" id="67465567"/>
<keyword evidence="1" id="KW-1133">Transmembrane helix</keyword>
<dbReference type="RefSeq" id="WP_001089125.1">
    <property type="nucleotide sequence ID" value="NZ_CP021061.1"/>
</dbReference>
<reference evidence="2 3" key="1">
    <citation type="submission" date="2017-04" db="EMBL/GenBank/DDBJ databases">
        <title>Complete Genome Sequence of Bacillus thuringiensis type Strain ATCC 10792.</title>
        <authorList>
            <person name="Oh D.-H."/>
            <person name="Park B.-J."/>
            <person name="Shuai W."/>
            <person name="Chelliah R."/>
        </authorList>
    </citation>
    <scope>NUCLEOTIDE SEQUENCE [LARGE SCALE GENOMIC DNA]</scope>
    <source>
        <strain evidence="2 3">ATCC 10792</strain>
    </source>
</reference>
<keyword evidence="1" id="KW-0472">Membrane</keyword>
<dbReference type="AlphaFoldDB" id="A0A1W6WIT5"/>
<sequence>MNSTALWKERFRHFLKEVRTYSKYVFNDHLKFIFVFIIGAGAYYYQQWLQTLTSSFPTALVMAVLIGLVLTAGSIQTLLKEADLVYLLPVEEKLKPYFTKAFLFTFMIQLYITAIVAAALAPLYFQQMKQTGAGYIWIVLAFVIVKAWNLFVAWEKSFLTDQNIQRADWFIRFILNGLFVYFLVERTSVLVIGGIVLLMVLYLAIMHQMVKGKSLNWEYLISEEGKKMMLLYRIANMFVDVPALKERVSRRKWLDFILSIIGEKRTYLYLYTRTFLRSGNYFGLYVRLLALGGVILYFIPFLYGRFIVSLIFLYLIGYQLLTLWKHHRMKIWLDLYPIGGEEKKKDFLTLLNAILITGSVIFTIIFAFATKDFMMTGILLVVSIVFSIGFVYQYGAKRIERLN</sequence>
<feature type="transmembrane region" description="Helical" evidence="1">
    <location>
        <begin position="375"/>
        <end position="395"/>
    </location>
</feature>
<feature type="transmembrane region" description="Helical" evidence="1">
    <location>
        <begin position="306"/>
        <end position="326"/>
    </location>
</feature>
<protein>
    <submittedName>
        <fullName evidence="2">ABC transporter permease</fullName>
    </submittedName>
</protein>
<evidence type="ECO:0000256" key="1">
    <source>
        <dbReference type="SAM" id="Phobius"/>
    </source>
</evidence>
<gene>
    <name evidence="2" type="ORF">CAB88_04885</name>
</gene>
<dbReference type="Proteomes" id="UP000194143">
    <property type="component" value="Chromosome"/>
</dbReference>
<feature type="transmembrane region" description="Helical" evidence="1">
    <location>
        <begin position="135"/>
        <end position="154"/>
    </location>
</feature>
<feature type="transmembrane region" description="Helical" evidence="1">
    <location>
        <begin position="347"/>
        <end position="369"/>
    </location>
</feature>
<accession>A0A1W6WIT5</accession>
<keyword evidence="3" id="KW-1185">Reference proteome</keyword>
<dbReference type="EMBL" id="CP021061">
    <property type="protein sequence ID" value="ARP56455.1"/>
    <property type="molecule type" value="Genomic_DNA"/>
</dbReference>
<dbReference type="PIRSF" id="PIRSF037259">
    <property type="entry name" value="EcsB_ABC"/>
    <property type="match status" value="1"/>
</dbReference>
<feature type="transmembrane region" description="Helical" evidence="1">
    <location>
        <begin position="281"/>
        <end position="300"/>
    </location>
</feature>
<evidence type="ECO:0000313" key="3">
    <source>
        <dbReference type="Proteomes" id="UP000194143"/>
    </source>
</evidence>
<dbReference type="InterPro" id="IPR010288">
    <property type="entry name" value="EcsB_ABC"/>
</dbReference>
<evidence type="ECO:0000313" key="2">
    <source>
        <dbReference type="EMBL" id="ARP56455.1"/>
    </source>
</evidence>
<feature type="transmembrane region" description="Helical" evidence="1">
    <location>
        <begin position="29"/>
        <end position="46"/>
    </location>
</feature>
<feature type="transmembrane region" description="Helical" evidence="1">
    <location>
        <begin position="189"/>
        <end position="205"/>
    </location>
</feature>
<keyword evidence="1" id="KW-0812">Transmembrane</keyword>
<dbReference type="Pfam" id="PF05975">
    <property type="entry name" value="EcsB"/>
    <property type="match status" value="1"/>
</dbReference>
<dbReference type="GO" id="GO:0016020">
    <property type="term" value="C:membrane"/>
    <property type="evidence" value="ECO:0007669"/>
    <property type="project" value="InterPro"/>
</dbReference>
<organism evidence="2 3">
    <name type="scientific">Bacillus thuringiensis</name>
    <dbReference type="NCBI Taxonomy" id="1428"/>
    <lineage>
        <taxon>Bacteria</taxon>
        <taxon>Bacillati</taxon>
        <taxon>Bacillota</taxon>
        <taxon>Bacilli</taxon>
        <taxon>Bacillales</taxon>
        <taxon>Bacillaceae</taxon>
        <taxon>Bacillus</taxon>
        <taxon>Bacillus cereus group</taxon>
    </lineage>
</organism>
<proteinExistence type="predicted"/>
<feature type="transmembrane region" description="Helical" evidence="1">
    <location>
        <begin position="58"/>
        <end position="79"/>
    </location>
</feature>
<feature type="transmembrane region" description="Helical" evidence="1">
    <location>
        <begin position="100"/>
        <end position="123"/>
    </location>
</feature>
<name>A0A1W6WIT5_BACTU</name>